<name>A0A0J6F617_COCPO</name>
<accession>A0A0J6F617</accession>
<dbReference type="Proteomes" id="UP000054567">
    <property type="component" value="Unassembled WGS sequence"/>
</dbReference>
<dbReference type="VEuPathDB" id="FungiDB:CPAG_01072"/>
<dbReference type="EMBL" id="DS268109">
    <property type="protein sequence ID" value="KMM64720.1"/>
    <property type="molecule type" value="Genomic_DNA"/>
</dbReference>
<proteinExistence type="predicted"/>
<dbReference type="AlphaFoldDB" id="A0A0J6F617"/>
<gene>
    <name evidence="1" type="ORF">CPAG_01072</name>
</gene>
<sequence>MAATWEANHLRYHFSTRDELLMAKFLTQKINLLNEAGITDEDHIIQYIYNSIKSQLQIACSLDEDFINEDLESYCWKLQIQKEPIFRHWSKCNKLPNAPKLAGGVLIKQKVYMVKAEQASISSTSNLENEEHDYNYLLSTDYISTSENSDSKN</sequence>
<reference evidence="1 2" key="1">
    <citation type="submission" date="2007-06" db="EMBL/GenBank/DDBJ databases">
        <title>The Genome Sequence of Coccidioides posadasii RMSCC_3488.</title>
        <authorList>
            <consortium name="Coccidioides Genome Resources Consortium"/>
            <consortium name="The Broad Institute Genome Sequencing Platform"/>
            <person name="Henn M.R."/>
            <person name="Sykes S."/>
            <person name="Young S."/>
            <person name="Jaffe D."/>
            <person name="Berlin A."/>
            <person name="Alvarez P."/>
            <person name="Butler J."/>
            <person name="Gnerre S."/>
            <person name="Grabherr M."/>
            <person name="Mauceli E."/>
            <person name="Brockman W."/>
            <person name="Kodira C."/>
            <person name="Alvarado L."/>
            <person name="Zeng Q."/>
            <person name="Crawford M."/>
            <person name="Antoine C."/>
            <person name="Devon K."/>
            <person name="Galgiani J."/>
            <person name="Orsborn K."/>
            <person name="Lewis M.L."/>
            <person name="Nusbaum C."/>
            <person name="Galagan J."/>
            <person name="Birren B."/>
        </authorList>
    </citation>
    <scope>NUCLEOTIDE SEQUENCE [LARGE SCALE GENOMIC DNA]</scope>
    <source>
        <strain evidence="1 2">RMSCC 3488</strain>
    </source>
</reference>
<protein>
    <submittedName>
        <fullName evidence="1">Uncharacterized protein</fullName>
    </submittedName>
</protein>
<evidence type="ECO:0000313" key="2">
    <source>
        <dbReference type="Proteomes" id="UP000054567"/>
    </source>
</evidence>
<reference evidence="2" key="3">
    <citation type="journal article" date="2010" name="Genome Res.">
        <title>Population genomic sequencing of Coccidioides fungi reveals recent hybridization and transposon control.</title>
        <authorList>
            <person name="Neafsey D.E."/>
            <person name="Barker B.M."/>
            <person name="Sharpton T.J."/>
            <person name="Stajich J.E."/>
            <person name="Park D.J."/>
            <person name="Whiston E."/>
            <person name="Hung C.-Y."/>
            <person name="McMahan C."/>
            <person name="White J."/>
            <person name="Sykes S."/>
            <person name="Heiman D."/>
            <person name="Young S."/>
            <person name="Zeng Q."/>
            <person name="Abouelleil A."/>
            <person name="Aftuck L."/>
            <person name="Bessette D."/>
            <person name="Brown A."/>
            <person name="FitzGerald M."/>
            <person name="Lui A."/>
            <person name="Macdonald J.P."/>
            <person name="Priest M."/>
            <person name="Orbach M.J."/>
            <person name="Galgiani J.N."/>
            <person name="Kirkland T.N."/>
            <person name="Cole G.T."/>
            <person name="Birren B.W."/>
            <person name="Henn M.R."/>
            <person name="Taylor J.W."/>
            <person name="Rounsley S.D."/>
        </authorList>
    </citation>
    <scope>NUCLEOTIDE SEQUENCE [LARGE SCALE GENOMIC DNA]</scope>
    <source>
        <strain evidence="2">RMSCC 3488</strain>
    </source>
</reference>
<evidence type="ECO:0000313" key="1">
    <source>
        <dbReference type="EMBL" id="KMM64720.1"/>
    </source>
</evidence>
<reference evidence="2" key="2">
    <citation type="journal article" date="2009" name="Genome Res.">
        <title>Comparative genomic analyses of the human fungal pathogens Coccidioides and their relatives.</title>
        <authorList>
            <person name="Sharpton T.J."/>
            <person name="Stajich J.E."/>
            <person name="Rounsley S.D."/>
            <person name="Gardner M.J."/>
            <person name="Wortman J.R."/>
            <person name="Jordar V.S."/>
            <person name="Maiti R."/>
            <person name="Kodira C.D."/>
            <person name="Neafsey D.E."/>
            <person name="Zeng Q."/>
            <person name="Hung C.-Y."/>
            <person name="McMahan C."/>
            <person name="Muszewska A."/>
            <person name="Grynberg M."/>
            <person name="Mandel M.A."/>
            <person name="Kellner E.M."/>
            <person name="Barker B.M."/>
            <person name="Galgiani J.N."/>
            <person name="Orbach M.J."/>
            <person name="Kirkland T.N."/>
            <person name="Cole G.T."/>
            <person name="Henn M.R."/>
            <person name="Birren B.W."/>
            <person name="Taylor J.W."/>
        </authorList>
    </citation>
    <scope>NUCLEOTIDE SEQUENCE [LARGE SCALE GENOMIC DNA]</scope>
    <source>
        <strain evidence="2">RMSCC 3488</strain>
    </source>
</reference>
<organism evidence="1 2">
    <name type="scientific">Coccidioides posadasii RMSCC 3488</name>
    <dbReference type="NCBI Taxonomy" id="454284"/>
    <lineage>
        <taxon>Eukaryota</taxon>
        <taxon>Fungi</taxon>
        <taxon>Dikarya</taxon>
        <taxon>Ascomycota</taxon>
        <taxon>Pezizomycotina</taxon>
        <taxon>Eurotiomycetes</taxon>
        <taxon>Eurotiomycetidae</taxon>
        <taxon>Onygenales</taxon>
        <taxon>Onygenaceae</taxon>
        <taxon>Coccidioides</taxon>
    </lineage>
</organism>